<keyword evidence="2 6" id="KW-0235">DNA replication</keyword>
<gene>
    <name evidence="6" type="primary">recF</name>
    <name evidence="8" type="ORF">C8D98_0256</name>
</gene>
<dbReference type="GO" id="GO:0003697">
    <property type="term" value="F:single-stranded DNA binding"/>
    <property type="evidence" value="ECO:0007669"/>
    <property type="project" value="UniProtKB-UniRule"/>
</dbReference>
<dbReference type="GO" id="GO:0006302">
    <property type="term" value="P:double-strand break repair"/>
    <property type="evidence" value="ECO:0007669"/>
    <property type="project" value="TreeGrafter"/>
</dbReference>
<dbReference type="PANTHER" id="PTHR32182:SF0">
    <property type="entry name" value="DNA REPLICATION AND REPAIR PROTEIN RECF"/>
    <property type="match status" value="1"/>
</dbReference>
<comment type="caution">
    <text evidence="8">The sequence shown here is derived from an EMBL/GenBank/DDBJ whole genome shotgun (WGS) entry which is preliminary data.</text>
</comment>
<name>A0A4R1KCH8_9BACT</name>
<evidence type="ECO:0000256" key="1">
    <source>
        <dbReference type="ARBA" id="ARBA00022490"/>
    </source>
</evidence>
<reference evidence="8 9" key="1">
    <citation type="submission" date="2019-03" db="EMBL/GenBank/DDBJ databases">
        <title>Genomic Encyclopedia of Type Strains, Phase IV (KMG-IV): sequencing the most valuable type-strain genomes for metagenomic binning, comparative biology and taxonomic classification.</title>
        <authorList>
            <person name="Goeker M."/>
        </authorList>
    </citation>
    <scope>NUCLEOTIDE SEQUENCE [LARGE SCALE GENOMIC DNA]</scope>
    <source>
        <strain evidence="8 9">DSM 24984</strain>
    </source>
</reference>
<dbReference type="InterPro" id="IPR001238">
    <property type="entry name" value="DNA-binding_RecF"/>
</dbReference>
<evidence type="ECO:0000256" key="2">
    <source>
        <dbReference type="ARBA" id="ARBA00022705"/>
    </source>
</evidence>
<feature type="binding site" evidence="6">
    <location>
        <begin position="29"/>
        <end position="36"/>
    </location>
    <ligand>
        <name>ATP</name>
        <dbReference type="ChEBI" id="CHEBI:30616"/>
    </ligand>
</feature>
<dbReference type="InterPro" id="IPR027417">
    <property type="entry name" value="P-loop_NTPase"/>
</dbReference>
<dbReference type="GO" id="GO:0005524">
    <property type="term" value="F:ATP binding"/>
    <property type="evidence" value="ECO:0007669"/>
    <property type="project" value="UniProtKB-UniRule"/>
</dbReference>
<evidence type="ECO:0000256" key="4">
    <source>
        <dbReference type="ARBA" id="ARBA00022840"/>
    </source>
</evidence>
<evidence type="ECO:0000256" key="6">
    <source>
        <dbReference type="HAMAP-Rule" id="MF_00365"/>
    </source>
</evidence>
<keyword evidence="1 6" id="KW-0963">Cytoplasm</keyword>
<dbReference type="OrthoDB" id="9803889at2"/>
<evidence type="ECO:0000256" key="3">
    <source>
        <dbReference type="ARBA" id="ARBA00022741"/>
    </source>
</evidence>
<dbReference type="Gene3D" id="3.40.50.300">
    <property type="entry name" value="P-loop containing nucleotide triphosphate hydrolases"/>
    <property type="match status" value="1"/>
</dbReference>
<dbReference type="SUPFAM" id="SSF52540">
    <property type="entry name" value="P-loop containing nucleoside triphosphate hydrolases"/>
    <property type="match status" value="1"/>
</dbReference>
<comment type="subcellular location">
    <subcellularLocation>
        <location evidence="6">Cytoplasm</location>
    </subcellularLocation>
</comment>
<dbReference type="PANTHER" id="PTHR32182">
    <property type="entry name" value="DNA REPLICATION AND REPAIR PROTEIN RECF"/>
    <property type="match status" value="1"/>
</dbReference>
<keyword evidence="6" id="KW-0742">SOS response</keyword>
<dbReference type="HAMAP" id="MF_00365">
    <property type="entry name" value="RecF"/>
    <property type="match status" value="1"/>
</dbReference>
<dbReference type="RefSeq" id="WP_132871292.1">
    <property type="nucleotide sequence ID" value="NZ_SMGG01000003.1"/>
</dbReference>
<dbReference type="GO" id="GO:0005737">
    <property type="term" value="C:cytoplasm"/>
    <property type="evidence" value="ECO:0007669"/>
    <property type="project" value="UniProtKB-SubCell"/>
</dbReference>
<dbReference type="GO" id="GO:0009432">
    <property type="term" value="P:SOS response"/>
    <property type="evidence" value="ECO:0007669"/>
    <property type="project" value="UniProtKB-UniRule"/>
</dbReference>
<accession>A0A4R1KCH8</accession>
<comment type="function">
    <text evidence="6">The RecF protein is involved in DNA metabolism; it is required for DNA replication and normal SOS inducibility. RecF binds preferentially to single-stranded, linear DNA. It also seems to bind ATP.</text>
</comment>
<organism evidence="8 9">
    <name type="scientific">Seleniivibrio woodruffii</name>
    <dbReference type="NCBI Taxonomy" id="1078050"/>
    <lineage>
        <taxon>Bacteria</taxon>
        <taxon>Pseudomonadati</taxon>
        <taxon>Deferribacterota</taxon>
        <taxon>Deferribacteres</taxon>
        <taxon>Deferribacterales</taxon>
        <taxon>Geovibrionaceae</taxon>
        <taxon>Seleniivibrio</taxon>
    </lineage>
</organism>
<sequence length="343" mass="40085">MYTQRVRLVNFRNHRDSVFSFQKYNYIQGDNGSGKTSVIEALYILFNLKSFRPQPVNRAISFSMPFLDISAKCGIEPDSRILRYHYDTKAELRDDTGKINLKTKYLLDHPVVCYSPEFRQIAADDQDDRRKFVDRVAFQLDISHFDRLTDMKHLNSMKSAELKKDRPDVLYIDSLNDRIVDISKKVTSARQNAVIRINELLKGYYSLLKDNDGFLLDLRTNTFRPEILSKEIDDRRVVYGCSRDKLYCLSEGRIYDRFSSFGQKKTFVLLTLAAGLKVLEENGRNDIITFLDDFEAGLDENRIRRVFEMFSSSSQVFITGVRNHYFSDLHSIRIQVKNDEHSQ</sequence>
<proteinExistence type="inferred from homology"/>
<dbReference type="InterPro" id="IPR042174">
    <property type="entry name" value="RecF_2"/>
</dbReference>
<dbReference type="NCBIfam" id="TIGR00611">
    <property type="entry name" value="recf"/>
    <property type="match status" value="1"/>
</dbReference>
<keyword evidence="6" id="KW-0227">DNA damage</keyword>
<dbReference type="AlphaFoldDB" id="A0A4R1KCH8"/>
<dbReference type="EMBL" id="SMGG01000003">
    <property type="protein sequence ID" value="TCK61750.1"/>
    <property type="molecule type" value="Genomic_DNA"/>
</dbReference>
<keyword evidence="9" id="KW-1185">Reference proteome</keyword>
<evidence type="ECO:0000313" key="9">
    <source>
        <dbReference type="Proteomes" id="UP000294614"/>
    </source>
</evidence>
<dbReference type="InterPro" id="IPR041685">
    <property type="entry name" value="AAA_GajA/Old/RecF-like"/>
</dbReference>
<keyword evidence="3 6" id="KW-0547">Nucleotide-binding</keyword>
<evidence type="ECO:0000313" key="8">
    <source>
        <dbReference type="EMBL" id="TCK61750.1"/>
    </source>
</evidence>
<dbReference type="Proteomes" id="UP000294614">
    <property type="component" value="Unassembled WGS sequence"/>
</dbReference>
<dbReference type="GO" id="GO:0000731">
    <property type="term" value="P:DNA synthesis involved in DNA repair"/>
    <property type="evidence" value="ECO:0007669"/>
    <property type="project" value="TreeGrafter"/>
</dbReference>
<comment type="similarity">
    <text evidence="6">Belongs to the RecF family.</text>
</comment>
<dbReference type="Pfam" id="PF13175">
    <property type="entry name" value="AAA_15"/>
    <property type="match status" value="1"/>
</dbReference>
<keyword evidence="6" id="KW-0234">DNA repair</keyword>
<feature type="domain" description="Endonuclease GajA/Old nuclease/RecF-like AAA" evidence="7">
    <location>
        <begin position="1"/>
        <end position="79"/>
    </location>
</feature>
<keyword evidence="4 6" id="KW-0067">ATP-binding</keyword>
<protein>
    <recommendedName>
        <fullName evidence="6">DNA replication and repair protein RecF</fullName>
    </recommendedName>
</protein>
<evidence type="ECO:0000256" key="5">
    <source>
        <dbReference type="ARBA" id="ARBA00023125"/>
    </source>
</evidence>
<dbReference type="GO" id="GO:0006260">
    <property type="term" value="P:DNA replication"/>
    <property type="evidence" value="ECO:0007669"/>
    <property type="project" value="UniProtKB-UniRule"/>
</dbReference>
<evidence type="ECO:0000259" key="7">
    <source>
        <dbReference type="Pfam" id="PF13175"/>
    </source>
</evidence>
<keyword evidence="5 6" id="KW-0238">DNA-binding</keyword>
<dbReference type="Gene3D" id="1.20.1050.90">
    <property type="entry name" value="RecF/RecN/SMC, N-terminal domain"/>
    <property type="match status" value="1"/>
</dbReference>